<dbReference type="PANTHER" id="PTHR48079">
    <property type="entry name" value="PROTEIN YEEZ"/>
    <property type="match status" value="1"/>
</dbReference>
<dbReference type="GO" id="GO:0004029">
    <property type="term" value="F:aldehyde dehydrogenase (NAD+) activity"/>
    <property type="evidence" value="ECO:0007669"/>
    <property type="project" value="TreeGrafter"/>
</dbReference>
<reference evidence="2 3" key="1">
    <citation type="submission" date="2024-01" db="EMBL/GenBank/DDBJ databases">
        <title>A draft genome for a cacao thread blight-causing isolate of Paramarasmius palmivorus.</title>
        <authorList>
            <person name="Baruah I.K."/>
            <person name="Bukari Y."/>
            <person name="Amoako-Attah I."/>
            <person name="Meinhardt L.W."/>
            <person name="Bailey B.A."/>
            <person name="Cohen S.P."/>
        </authorList>
    </citation>
    <scope>NUCLEOTIDE SEQUENCE [LARGE SCALE GENOMIC DNA]</scope>
    <source>
        <strain evidence="2 3">GH-12</strain>
    </source>
</reference>
<dbReference type="Pfam" id="PF05368">
    <property type="entry name" value="NmrA"/>
    <property type="match status" value="1"/>
</dbReference>
<dbReference type="AlphaFoldDB" id="A0AAW0BZR5"/>
<evidence type="ECO:0000313" key="2">
    <source>
        <dbReference type="EMBL" id="KAK7032153.1"/>
    </source>
</evidence>
<dbReference type="InterPro" id="IPR008030">
    <property type="entry name" value="NmrA-like"/>
</dbReference>
<gene>
    <name evidence="2" type="ORF">VNI00_013327</name>
</gene>
<dbReference type="Proteomes" id="UP001383192">
    <property type="component" value="Unassembled WGS sequence"/>
</dbReference>
<proteinExistence type="predicted"/>
<dbReference type="EMBL" id="JAYKXP010000067">
    <property type="protein sequence ID" value="KAK7032153.1"/>
    <property type="molecule type" value="Genomic_DNA"/>
</dbReference>
<accession>A0AAW0BZR5</accession>
<protein>
    <recommendedName>
        <fullName evidence="1">NmrA-like domain-containing protein</fullName>
    </recommendedName>
</protein>
<evidence type="ECO:0000259" key="1">
    <source>
        <dbReference type="Pfam" id="PF05368"/>
    </source>
</evidence>
<dbReference type="Gene3D" id="3.40.50.720">
    <property type="entry name" value="NAD(P)-binding Rossmann-like Domain"/>
    <property type="match status" value="1"/>
</dbReference>
<sequence length="354" mass="38367">MSSKLIVLVTGATGYIGGSVLSQFLKRPDASSFEYRAVVRSAEVAEKLKAFGVTPILGSHSDRELMVKEASEADIVLAMADADDLSATEAVLNGLKKRYEVTGKRPLLVHTSGTASDGNQPSSKVYHDDDVAAIESVPATNIHRHTDVPIALADGEGMYPQCLCISKRVTHLDTGYVRTYIVVPSVVYGTARNALVDAGIAKDSVFIFNFFGGIAIKRGQGFTIASAGENLWPCIHIDELVDIYDRIFSAVLKDADGTPHGREGYYFGVSDDFKRFDLDAAIAKALSELGKAKSPEPTPLTQEEIDQYFGPLLGPIFASKMRVRANRAKKLGWKPTKTTKDFLATVKSEMASRV</sequence>
<dbReference type="GO" id="GO:0005737">
    <property type="term" value="C:cytoplasm"/>
    <property type="evidence" value="ECO:0007669"/>
    <property type="project" value="TreeGrafter"/>
</dbReference>
<dbReference type="SUPFAM" id="SSF51735">
    <property type="entry name" value="NAD(P)-binding Rossmann-fold domains"/>
    <property type="match status" value="1"/>
</dbReference>
<feature type="domain" description="NmrA-like" evidence="1">
    <location>
        <begin position="6"/>
        <end position="81"/>
    </location>
</feature>
<evidence type="ECO:0000313" key="3">
    <source>
        <dbReference type="Proteomes" id="UP001383192"/>
    </source>
</evidence>
<organism evidence="2 3">
    <name type="scientific">Paramarasmius palmivorus</name>
    <dbReference type="NCBI Taxonomy" id="297713"/>
    <lineage>
        <taxon>Eukaryota</taxon>
        <taxon>Fungi</taxon>
        <taxon>Dikarya</taxon>
        <taxon>Basidiomycota</taxon>
        <taxon>Agaricomycotina</taxon>
        <taxon>Agaricomycetes</taxon>
        <taxon>Agaricomycetidae</taxon>
        <taxon>Agaricales</taxon>
        <taxon>Marasmiineae</taxon>
        <taxon>Marasmiaceae</taxon>
        <taxon>Paramarasmius</taxon>
    </lineage>
</organism>
<dbReference type="PANTHER" id="PTHR48079:SF6">
    <property type="entry name" value="NAD(P)-BINDING DOMAIN-CONTAINING PROTEIN-RELATED"/>
    <property type="match status" value="1"/>
</dbReference>
<comment type="caution">
    <text evidence="2">The sequence shown here is derived from an EMBL/GenBank/DDBJ whole genome shotgun (WGS) entry which is preliminary data.</text>
</comment>
<dbReference type="InterPro" id="IPR036291">
    <property type="entry name" value="NAD(P)-bd_dom_sf"/>
</dbReference>
<dbReference type="InterPro" id="IPR051783">
    <property type="entry name" value="NAD(P)-dependent_oxidoreduct"/>
</dbReference>
<keyword evidence="3" id="KW-1185">Reference proteome</keyword>
<name>A0AAW0BZR5_9AGAR</name>